<name>A0ACC1NVB7_9HYPO</name>
<comment type="caution">
    <text evidence="1">The sequence shown here is derived from an EMBL/GenBank/DDBJ whole genome shotgun (WGS) entry which is preliminary data.</text>
</comment>
<protein>
    <submittedName>
        <fullName evidence="1">Uncharacterized protein</fullName>
    </submittedName>
</protein>
<accession>A0ACC1NVB7</accession>
<sequence length="526" mass="59719">MFDAMTESSSLANVVVCFAVIGNPPDTDIWTLAENHRFHFTPPEEKQSDGTESERWRGGQEDSFTDVFAFKFQEHIHSPQGWVAGSSPTDDCDFRLAENNQSGISRFHFCIDISTKNRPRIKNMCRNAIRIHDPASKDSAILEKDDGWDIEEPVDVDLGVALLRMWRPTLIPEEEATYRSYAHAFHKDYMHAVLKPTSAGAAPTLNHRFGHGNAVYQQLNDQQPRNGTFGSVIKVMELRKRKSFAAKIPHVETRPSAVADRRQWETIRDEFHKLMQLRHENIVETIDILPGNTGIEPPWLIMEWVERNLNTYRPSDREIPLLLCQISAGLAYMHSKGFTHRDLKPDNILIQENGTSVVAKIADVGLAKYAGDRNMHTYAGTLLYMAPELWDSEKGYTNAVDMWSFGIIALELLTNWDIKDNGPEGRGGPPSETLHRKWIQTYVLPRRDEAHEETRELLNGLLSVDVQTRWTALQCKKWLGKARDSLESSFGEENRNVRSANPTLSTTRAQSLPNTEPWGSSVELSS</sequence>
<keyword evidence="2" id="KW-1185">Reference proteome</keyword>
<gene>
    <name evidence="1" type="ORF">NQ176_g842</name>
</gene>
<proteinExistence type="predicted"/>
<dbReference type="EMBL" id="JANJQO010000038">
    <property type="protein sequence ID" value="KAJ2983240.1"/>
    <property type="molecule type" value="Genomic_DNA"/>
</dbReference>
<evidence type="ECO:0000313" key="2">
    <source>
        <dbReference type="Proteomes" id="UP001143910"/>
    </source>
</evidence>
<evidence type="ECO:0000313" key="1">
    <source>
        <dbReference type="EMBL" id="KAJ2983240.1"/>
    </source>
</evidence>
<organism evidence="1 2">
    <name type="scientific">Zarea fungicola</name>
    <dbReference type="NCBI Taxonomy" id="93591"/>
    <lineage>
        <taxon>Eukaryota</taxon>
        <taxon>Fungi</taxon>
        <taxon>Dikarya</taxon>
        <taxon>Ascomycota</taxon>
        <taxon>Pezizomycotina</taxon>
        <taxon>Sordariomycetes</taxon>
        <taxon>Hypocreomycetidae</taxon>
        <taxon>Hypocreales</taxon>
        <taxon>Cordycipitaceae</taxon>
        <taxon>Zarea</taxon>
    </lineage>
</organism>
<dbReference type="Proteomes" id="UP001143910">
    <property type="component" value="Unassembled WGS sequence"/>
</dbReference>
<reference evidence="1" key="1">
    <citation type="submission" date="2022-08" db="EMBL/GenBank/DDBJ databases">
        <title>Genome Sequence of Lecanicillium fungicola.</title>
        <authorList>
            <person name="Buettner E."/>
        </authorList>
    </citation>
    <scope>NUCLEOTIDE SEQUENCE</scope>
    <source>
        <strain evidence="1">Babe33</strain>
    </source>
</reference>